<dbReference type="PATRIC" id="fig|999422.3.peg.897"/>
<evidence type="ECO:0000313" key="2">
    <source>
        <dbReference type="EMBL" id="EHO72493.1"/>
    </source>
</evidence>
<gene>
    <name evidence="2" type="ORF">HMPREF9944_00873</name>
</gene>
<feature type="signal peptide" evidence="1">
    <location>
        <begin position="1"/>
        <end position="21"/>
    </location>
</feature>
<evidence type="ECO:0000256" key="1">
    <source>
        <dbReference type="SAM" id="SignalP"/>
    </source>
</evidence>
<dbReference type="OrthoDB" id="1109828at2"/>
<sequence length="539" mass="62241">MKTTHKLLACLLCLSAFALCACDDSAFESMNTNSKRSSNADPNYQLTQCEAQIWGFWLWHETTLNYVSPFCQYLMGNWATTTYGGRYAKHPQYVGAIYDYMYVLTLKNLVDIVNRTSNIKQRNLHYIARIFKVYCFGIVTDLYGDVPYFEACRGHFDDNVLPTFDKQQDIYKDFMSELQTAVDSLSASEKTKVKGDIIYDGDILKWKKLANSLHLRYAMRMVKADPAFAKQEVSKALHNPGGLISSAEEEALVKYVYDSFDWATMEYRRNGIALLMKGTGEYPATYICSTFFNQLKDTNDPRLFVYCRTYDETSPNNPFGRHDITEDMLSAPKAKFQPVDPGYFSWERWPSGYWSSKMQKYYAKECRPQVNNFYLRPTSPGVIMTLAETKLLEAEAVARWGSEMSSKTVEQLYEEGVKAAFHHLESYGAEAFKDADINTYIAANNVSADQKDQIEKINMQLWILHFDNPWEGYANWRRVDYPVLKSSTEYGAKCLNSQTIPLRLCYPLFEGTYNKAKYEEVLQRLGGTDDWNKPVWWDQ</sequence>
<evidence type="ECO:0000313" key="3">
    <source>
        <dbReference type="Proteomes" id="UP000003167"/>
    </source>
</evidence>
<dbReference type="PROSITE" id="PS51257">
    <property type="entry name" value="PROKAR_LIPOPROTEIN"/>
    <property type="match status" value="1"/>
</dbReference>
<comment type="caution">
    <text evidence="2">The sequence shown here is derived from an EMBL/GenBank/DDBJ whole genome shotgun (WGS) entry which is preliminary data.</text>
</comment>
<dbReference type="Proteomes" id="UP000003167">
    <property type="component" value="Unassembled WGS sequence"/>
</dbReference>
<feature type="chain" id="PRO_5003550823" description="SusD/RagB family nutrient-binding outer membrane lipoprotein" evidence="1">
    <location>
        <begin position="22"/>
        <end position="539"/>
    </location>
</feature>
<dbReference type="AlphaFoldDB" id="H1HL29"/>
<keyword evidence="1" id="KW-0732">Signal</keyword>
<dbReference type="HOGENOM" id="CLU_025928_1_0_10"/>
<name>H1HL29_9BACT</name>
<dbReference type="STRING" id="999422.HMPREF9944_00873"/>
<dbReference type="InterPro" id="IPR041662">
    <property type="entry name" value="SusD-like_2"/>
</dbReference>
<dbReference type="Gene3D" id="1.25.40.390">
    <property type="match status" value="1"/>
</dbReference>
<organism evidence="2 3">
    <name type="scientific">Segatella maculosa OT 289</name>
    <dbReference type="NCBI Taxonomy" id="999422"/>
    <lineage>
        <taxon>Bacteria</taxon>
        <taxon>Pseudomonadati</taxon>
        <taxon>Bacteroidota</taxon>
        <taxon>Bacteroidia</taxon>
        <taxon>Bacteroidales</taxon>
        <taxon>Prevotellaceae</taxon>
        <taxon>Segatella</taxon>
    </lineage>
</organism>
<keyword evidence="3" id="KW-1185">Reference proteome</keyword>
<dbReference type="SUPFAM" id="SSF48452">
    <property type="entry name" value="TPR-like"/>
    <property type="match status" value="1"/>
</dbReference>
<reference evidence="2 3" key="1">
    <citation type="submission" date="2011-12" db="EMBL/GenBank/DDBJ databases">
        <title>The Genome Sequence of Prevotella maculosa OT 289.</title>
        <authorList>
            <consortium name="The Broad Institute Genome Sequencing Platform"/>
            <person name="Earl A."/>
            <person name="Ward D."/>
            <person name="Feldgarden M."/>
            <person name="Gevers D."/>
            <person name="Izard J."/>
            <person name="Blanton J.M."/>
            <person name="Mathney J."/>
            <person name="Tanner A.C."/>
            <person name="Dewhirst F.E."/>
            <person name="Young S.K."/>
            <person name="Zeng Q."/>
            <person name="Gargeya S."/>
            <person name="Fitzgerald M."/>
            <person name="Haas B."/>
            <person name="Abouelleil A."/>
            <person name="Alvarado L."/>
            <person name="Arachchi H.M."/>
            <person name="Berlin A."/>
            <person name="Chapman S.B."/>
            <person name="Gearin G."/>
            <person name="Goldberg J."/>
            <person name="Griggs A."/>
            <person name="Gujja S."/>
            <person name="Hansen M."/>
            <person name="Heiman D."/>
            <person name="Howarth C."/>
            <person name="Larimer J."/>
            <person name="Lui A."/>
            <person name="MacDonald P.J.P."/>
            <person name="McCowen C."/>
            <person name="Montmayeur A."/>
            <person name="Murphy C."/>
            <person name="Neiman D."/>
            <person name="Pearson M."/>
            <person name="Priest M."/>
            <person name="Roberts A."/>
            <person name="Saif S."/>
            <person name="Shea T."/>
            <person name="Sisk P."/>
            <person name="Stolte C."/>
            <person name="Sykes S."/>
            <person name="Wortman J."/>
            <person name="Nusbaum C."/>
            <person name="Birren B."/>
        </authorList>
    </citation>
    <scope>NUCLEOTIDE SEQUENCE [LARGE SCALE GENOMIC DNA]</scope>
    <source>
        <strain evidence="2 3">OT 289</strain>
    </source>
</reference>
<evidence type="ECO:0008006" key="4">
    <source>
        <dbReference type="Google" id="ProtNLM"/>
    </source>
</evidence>
<accession>H1HL29</accession>
<proteinExistence type="predicted"/>
<dbReference type="EMBL" id="AGEK01000017">
    <property type="protein sequence ID" value="EHO72493.1"/>
    <property type="molecule type" value="Genomic_DNA"/>
</dbReference>
<dbReference type="RefSeq" id="WP_008564665.1">
    <property type="nucleotide sequence ID" value="NZ_JH594502.1"/>
</dbReference>
<dbReference type="InterPro" id="IPR011990">
    <property type="entry name" value="TPR-like_helical_dom_sf"/>
</dbReference>
<protein>
    <recommendedName>
        <fullName evidence="4">SusD/RagB family nutrient-binding outer membrane lipoprotein</fullName>
    </recommendedName>
</protein>
<dbReference type="Pfam" id="PF12771">
    <property type="entry name" value="SusD-like_2"/>
    <property type="match status" value="1"/>
</dbReference>